<evidence type="ECO:0000313" key="6">
    <source>
        <dbReference type="EMBL" id="KJA21401.1"/>
    </source>
</evidence>
<feature type="transmembrane region" description="Helical" evidence="5">
    <location>
        <begin position="287"/>
        <end position="311"/>
    </location>
</feature>
<dbReference type="InterPro" id="IPR036322">
    <property type="entry name" value="WD40_repeat_dom_sf"/>
</dbReference>
<dbReference type="SUPFAM" id="SSF50978">
    <property type="entry name" value="WD40 repeat-like"/>
    <property type="match status" value="1"/>
</dbReference>
<gene>
    <name evidence="6" type="ORF">HYPSUDRAFT_67745</name>
</gene>
<feature type="repeat" description="WD" evidence="3">
    <location>
        <begin position="665"/>
        <end position="698"/>
    </location>
</feature>
<evidence type="ECO:0000313" key="7">
    <source>
        <dbReference type="Proteomes" id="UP000054270"/>
    </source>
</evidence>
<keyword evidence="2" id="KW-0677">Repeat</keyword>
<keyword evidence="7" id="KW-1185">Reference proteome</keyword>
<evidence type="ECO:0000256" key="2">
    <source>
        <dbReference type="ARBA" id="ARBA00022737"/>
    </source>
</evidence>
<name>A0A0D2NY36_HYPSF</name>
<organism evidence="6 7">
    <name type="scientific">Hypholoma sublateritium (strain FD-334 SS-4)</name>
    <dbReference type="NCBI Taxonomy" id="945553"/>
    <lineage>
        <taxon>Eukaryota</taxon>
        <taxon>Fungi</taxon>
        <taxon>Dikarya</taxon>
        <taxon>Basidiomycota</taxon>
        <taxon>Agaricomycotina</taxon>
        <taxon>Agaricomycetes</taxon>
        <taxon>Agaricomycetidae</taxon>
        <taxon>Agaricales</taxon>
        <taxon>Agaricineae</taxon>
        <taxon>Strophariaceae</taxon>
        <taxon>Hypholoma</taxon>
    </lineage>
</organism>
<feature type="region of interest" description="Disordered" evidence="4">
    <location>
        <begin position="987"/>
        <end position="1006"/>
    </location>
</feature>
<dbReference type="InterPro" id="IPR001680">
    <property type="entry name" value="WD40_rpt"/>
</dbReference>
<evidence type="ECO:0000256" key="1">
    <source>
        <dbReference type="ARBA" id="ARBA00022574"/>
    </source>
</evidence>
<dbReference type="PANTHER" id="PTHR22838:SF0">
    <property type="entry name" value="WD REPEAT-CONTAINING PROTEIN 26"/>
    <property type="match status" value="1"/>
</dbReference>
<reference evidence="7" key="1">
    <citation type="submission" date="2014-04" db="EMBL/GenBank/DDBJ databases">
        <title>Evolutionary Origins and Diversification of the Mycorrhizal Mutualists.</title>
        <authorList>
            <consortium name="DOE Joint Genome Institute"/>
            <consortium name="Mycorrhizal Genomics Consortium"/>
            <person name="Kohler A."/>
            <person name="Kuo A."/>
            <person name="Nagy L.G."/>
            <person name="Floudas D."/>
            <person name="Copeland A."/>
            <person name="Barry K.W."/>
            <person name="Cichocki N."/>
            <person name="Veneault-Fourrey C."/>
            <person name="LaButti K."/>
            <person name="Lindquist E.A."/>
            <person name="Lipzen A."/>
            <person name="Lundell T."/>
            <person name="Morin E."/>
            <person name="Murat C."/>
            <person name="Riley R."/>
            <person name="Ohm R."/>
            <person name="Sun H."/>
            <person name="Tunlid A."/>
            <person name="Henrissat B."/>
            <person name="Grigoriev I.V."/>
            <person name="Hibbett D.S."/>
            <person name="Martin F."/>
        </authorList>
    </citation>
    <scope>NUCLEOTIDE SEQUENCE [LARGE SCALE GENOMIC DNA]</scope>
    <source>
        <strain evidence="7">FD-334 SS-4</strain>
    </source>
</reference>
<accession>A0A0D2NY36</accession>
<dbReference type="EMBL" id="KN817558">
    <property type="protein sequence ID" value="KJA21401.1"/>
    <property type="molecule type" value="Genomic_DNA"/>
</dbReference>
<feature type="compositionally biased region" description="Polar residues" evidence="4">
    <location>
        <begin position="17"/>
        <end position="27"/>
    </location>
</feature>
<dbReference type="SMART" id="SM00320">
    <property type="entry name" value="WD40"/>
    <property type="match status" value="3"/>
</dbReference>
<feature type="region of interest" description="Disordered" evidence="4">
    <location>
        <begin position="1"/>
        <end position="30"/>
    </location>
</feature>
<protein>
    <recommendedName>
        <fullName evidence="8">Anaphase-promoting complex subunit 4 WD40 domain-containing protein</fullName>
    </recommendedName>
</protein>
<sequence>MKSPPPAISPTEYENGPTPTSGRQSPDPSRRETIMSLVEMLLQNNGSTEMRNLQMPSFEDDRDVPSVDEHLQAVGAEVFNKLQRRINNLDKELRNFANAARQLGSSVAILSSAFHLRERLAQLLFLYQENAADLFPRKVLHIVRETVADDLIGRRRRHFRRVKGKAQLHVPRPTVAENIDPESFPDQLEFLAKEVTTFLRCLNEFPEFTDEAVNASILSFEGDLKYWSSCLKEYAGQFRYPAVQRYIHDLSAEMGHHFDDLTTSLSMFIEVGVPTIRFAQKHGANNLLNLSTVATFFSAVTATTLQFSFALERTEIADSVNCFWFASMVFSIAAAVNSLLGLTWKQAMYRSPGHRVPWWVLIWIKRSPLVFLVLSVACFSVGLCCFAYASHQASVTSTVTTVLTAFTSFGLAAVSTWFASERWAFSRHKGQKWLSDILYEANQRFLMLPGVTWMRRVLYASRRQLREINKVILLPALRITGCIRLCPHSKNEDDDDDDDLEASTLPTSARLPYSTYYSKEGMNLTKCGVSEATGTSTPIASEVSLAPPPAVFAPSLVSSPAESAVALATSSTTTDPNSTTLGKQLWKNAVRNVRMRSALTTPTSPTSVTTVINQPRAEPRRQRTTSSDVVFPARTHNSGESVPFTRSRVSALVPKLVELEATHDLAAHTALVRHMQFSPDGKYLATSSWDKTALIFKVGHPFIPHRTLAHPQGFVGQVAWSPNGQILLTKMTRGIKVWTAKDGVCKNTINRDNPIETITWCPDGEAFLSIEHSTVTKIDLTGKVLDWYDFGNMKLHDVAITPDSQRLLGVGPLLRSPNNLQPSKSRVEKRLVVYNMATKQIENLTPVLEDVKDITVAQTAHSGLVALVSYEHKAPPQLWKLELVKDRETNTVTTSRLTLRHTYMPKVLVDFAGPSYFGGPNNELVLCAGKAGDIHIWDQESGALLHFIRAQAHGGDMTCMAWNHAASDPFTFAAGSHDGAVRVWTRHPSTSSVSASPTDSDIATCP</sequence>
<dbReference type="Gene3D" id="2.130.10.10">
    <property type="entry name" value="YVTN repeat-like/Quinoprotein amine dehydrogenase"/>
    <property type="match status" value="2"/>
</dbReference>
<dbReference type="InterPro" id="IPR051350">
    <property type="entry name" value="WD_repeat-ST_regulator"/>
</dbReference>
<feature type="compositionally biased region" description="Low complexity" evidence="4">
    <location>
        <begin position="988"/>
        <end position="1006"/>
    </location>
</feature>
<evidence type="ECO:0000256" key="3">
    <source>
        <dbReference type="PROSITE-ProRule" id="PRU00221"/>
    </source>
</evidence>
<dbReference type="Proteomes" id="UP000054270">
    <property type="component" value="Unassembled WGS sequence"/>
</dbReference>
<feature type="repeat" description="WD" evidence="3">
    <location>
        <begin position="950"/>
        <end position="984"/>
    </location>
</feature>
<dbReference type="InterPro" id="IPR015943">
    <property type="entry name" value="WD40/YVTN_repeat-like_dom_sf"/>
</dbReference>
<evidence type="ECO:0000256" key="5">
    <source>
        <dbReference type="SAM" id="Phobius"/>
    </source>
</evidence>
<dbReference type="STRING" id="945553.A0A0D2NY36"/>
<evidence type="ECO:0000256" key="4">
    <source>
        <dbReference type="SAM" id="MobiDB-lite"/>
    </source>
</evidence>
<feature type="transmembrane region" description="Helical" evidence="5">
    <location>
        <begin position="395"/>
        <end position="419"/>
    </location>
</feature>
<feature type="region of interest" description="Disordered" evidence="4">
    <location>
        <begin position="600"/>
        <end position="627"/>
    </location>
</feature>
<dbReference type="AlphaFoldDB" id="A0A0D2NY36"/>
<dbReference type="Pfam" id="PF00400">
    <property type="entry name" value="WD40"/>
    <property type="match status" value="2"/>
</dbReference>
<feature type="compositionally biased region" description="Low complexity" evidence="4">
    <location>
        <begin position="600"/>
        <end position="611"/>
    </location>
</feature>
<feature type="transmembrane region" description="Helical" evidence="5">
    <location>
        <begin position="369"/>
        <end position="389"/>
    </location>
</feature>
<dbReference type="OMA" id="AVNSFWF"/>
<dbReference type="PANTHER" id="PTHR22838">
    <property type="entry name" value="WD REPEAT PROTEIN 26-RELATED"/>
    <property type="match status" value="1"/>
</dbReference>
<evidence type="ECO:0008006" key="8">
    <source>
        <dbReference type="Google" id="ProtNLM"/>
    </source>
</evidence>
<keyword evidence="5" id="KW-0812">Transmembrane</keyword>
<keyword evidence="1 3" id="KW-0853">WD repeat</keyword>
<feature type="transmembrane region" description="Helical" evidence="5">
    <location>
        <begin position="323"/>
        <end position="344"/>
    </location>
</feature>
<keyword evidence="5" id="KW-0472">Membrane</keyword>
<proteinExistence type="predicted"/>
<dbReference type="OrthoDB" id="972532at2759"/>
<keyword evidence="5" id="KW-1133">Transmembrane helix</keyword>
<dbReference type="PROSITE" id="PS50082">
    <property type="entry name" value="WD_REPEATS_2"/>
    <property type="match status" value="2"/>
</dbReference>